<protein>
    <submittedName>
        <fullName evidence="2">Uncharacterized protein</fullName>
    </submittedName>
</protein>
<gene>
    <name evidence="2" type="ORF">ETB97_006293</name>
</gene>
<dbReference type="AlphaFoldDB" id="A0A8H5ZXU2"/>
<feature type="chain" id="PRO_5034139334" evidence="1">
    <location>
        <begin position="24"/>
        <end position="123"/>
    </location>
</feature>
<dbReference type="Proteomes" id="UP000541154">
    <property type="component" value="Unassembled WGS sequence"/>
</dbReference>
<evidence type="ECO:0000256" key="1">
    <source>
        <dbReference type="SAM" id="SignalP"/>
    </source>
</evidence>
<keyword evidence="3" id="KW-1185">Reference proteome</keyword>
<evidence type="ECO:0000313" key="3">
    <source>
        <dbReference type="Proteomes" id="UP000541154"/>
    </source>
</evidence>
<name>A0A8H5ZXU2_PETAA</name>
<feature type="signal peptide" evidence="1">
    <location>
        <begin position="1"/>
        <end position="23"/>
    </location>
</feature>
<reference evidence="2 3" key="1">
    <citation type="submission" date="2019-04" db="EMBL/GenBank/DDBJ databases">
        <title>Aspergillus burnettii sp. nov., novel species from soil in southeast Queensland.</title>
        <authorList>
            <person name="Gilchrist C.L.M."/>
            <person name="Pitt J.I."/>
            <person name="Lange L."/>
            <person name="Lacey H.J."/>
            <person name="Vuong D."/>
            <person name="Midgley D.J."/>
            <person name="Greenfield P."/>
            <person name="Bradbury M."/>
            <person name="Lacey E."/>
            <person name="Busk P.K."/>
            <person name="Pilgaard B."/>
            <person name="Chooi Y.H."/>
            <person name="Piggott A.M."/>
        </authorList>
    </citation>
    <scope>NUCLEOTIDE SEQUENCE [LARGE SCALE GENOMIC DNA]</scope>
    <source>
        <strain evidence="2 3">FRR 5400</strain>
    </source>
</reference>
<proteinExistence type="predicted"/>
<accession>A0A8H5ZXU2</accession>
<evidence type="ECO:0000313" key="2">
    <source>
        <dbReference type="EMBL" id="KAF5857050.1"/>
    </source>
</evidence>
<organism evidence="2 3">
    <name type="scientific">Petromyces alliaceus</name>
    <name type="common">Aspergillus alliaceus</name>
    <dbReference type="NCBI Taxonomy" id="209559"/>
    <lineage>
        <taxon>Eukaryota</taxon>
        <taxon>Fungi</taxon>
        <taxon>Dikarya</taxon>
        <taxon>Ascomycota</taxon>
        <taxon>Pezizomycotina</taxon>
        <taxon>Eurotiomycetes</taxon>
        <taxon>Eurotiomycetidae</taxon>
        <taxon>Eurotiales</taxon>
        <taxon>Aspergillaceae</taxon>
        <taxon>Aspergillus</taxon>
        <taxon>Aspergillus subgen. Circumdati</taxon>
    </lineage>
</organism>
<comment type="caution">
    <text evidence="2">The sequence shown here is derived from an EMBL/GenBank/DDBJ whole genome shotgun (WGS) entry which is preliminary data.</text>
</comment>
<sequence length="123" mass="14234">MGLQSLWRSSALFLLLLALPVKSQFYFLVPPSPGRNNAYEYNSWYEPRQELNIIWKGTLTDFISIAIHQRRPTRDEAEFILKNVSGLSYFLWIISTKKNLAESNVFYLNIYPGVKLVSTASTR</sequence>
<keyword evidence="1" id="KW-0732">Signal</keyword>
<dbReference type="EMBL" id="SPNV01000279">
    <property type="protein sequence ID" value="KAF5857050.1"/>
    <property type="molecule type" value="Genomic_DNA"/>
</dbReference>